<organism evidence="2 3">
    <name type="scientific">Linum trigynum</name>
    <dbReference type="NCBI Taxonomy" id="586398"/>
    <lineage>
        <taxon>Eukaryota</taxon>
        <taxon>Viridiplantae</taxon>
        <taxon>Streptophyta</taxon>
        <taxon>Embryophyta</taxon>
        <taxon>Tracheophyta</taxon>
        <taxon>Spermatophyta</taxon>
        <taxon>Magnoliopsida</taxon>
        <taxon>eudicotyledons</taxon>
        <taxon>Gunneridae</taxon>
        <taxon>Pentapetalae</taxon>
        <taxon>rosids</taxon>
        <taxon>fabids</taxon>
        <taxon>Malpighiales</taxon>
        <taxon>Linaceae</taxon>
        <taxon>Linum</taxon>
    </lineage>
</organism>
<proteinExistence type="predicted"/>
<evidence type="ECO:0000313" key="2">
    <source>
        <dbReference type="EMBL" id="CAL1357543.1"/>
    </source>
</evidence>
<sequence length="76" mass="8267">MGGAIISDFIPSNRSITAADIWPKPKTSISKISPYEPLPSKTSQPSSGGGRSGYRSATSTKKQRKNLYRGIRQPRC</sequence>
<evidence type="ECO:0000313" key="3">
    <source>
        <dbReference type="Proteomes" id="UP001497516"/>
    </source>
</evidence>
<name>A0AAV2CMF6_9ROSI</name>
<protein>
    <submittedName>
        <fullName evidence="2">Uncharacterized protein</fullName>
    </submittedName>
</protein>
<dbReference type="EMBL" id="OZ034813">
    <property type="protein sequence ID" value="CAL1357543.1"/>
    <property type="molecule type" value="Genomic_DNA"/>
</dbReference>
<accession>A0AAV2CMF6</accession>
<gene>
    <name evidence="2" type="ORF">LTRI10_LOCUS5164</name>
</gene>
<feature type="region of interest" description="Disordered" evidence="1">
    <location>
        <begin position="27"/>
        <end position="76"/>
    </location>
</feature>
<feature type="compositionally biased region" description="Basic residues" evidence="1">
    <location>
        <begin position="61"/>
        <end position="76"/>
    </location>
</feature>
<reference evidence="2 3" key="1">
    <citation type="submission" date="2024-04" db="EMBL/GenBank/DDBJ databases">
        <authorList>
            <person name="Fracassetti M."/>
        </authorList>
    </citation>
    <scope>NUCLEOTIDE SEQUENCE [LARGE SCALE GENOMIC DNA]</scope>
</reference>
<dbReference type="AlphaFoldDB" id="A0AAV2CMF6"/>
<keyword evidence="3" id="KW-1185">Reference proteome</keyword>
<dbReference type="Proteomes" id="UP001497516">
    <property type="component" value="Chromosome 1"/>
</dbReference>
<evidence type="ECO:0000256" key="1">
    <source>
        <dbReference type="SAM" id="MobiDB-lite"/>
    </source>
</evidence>